<comment type="similarity">
    <text evidence="3">Belongs to the PP2C family.</text>
</comment>
<dbReference type="InterPro" id="IPR036457">
    <property type="entry name" value="PPM-type-like_dom_sf"/>
</dbReference>
<keyword evidence="6" id="KW-0378">Hydrolase</keyword>
<organism evidence="14">
    <name type="scientific">Salvia splendens</name>
    <name type="common">Scarlet sage</name>
    <dbReference type="NCBI Taxonomy" id="180675"/>
    <lineage>
        <taxon>Eukaryota</taxon>
        <taxon>Viridiplantae</taxon>
        <taxon>Streptophyta</taxon>
        <taxon>Embryophyta</taxon>
        <taxon>Tracheophyta</taxon>
        <taxon>Spermatophyta</taxon>
        <taxon>Magnoliopsida</taxon>
        <taxon>eudicotyledons</taxon>
        <taxon>Gunneridae</taxon>
        <taxon>Pentapetalae</taxon>
        <taxon>asterids</taxon>
        <taxon>lamiids</taxon>
        <taxon>Lamiales</taxon>
        <taxon>Lamiaceae</taxon>
        <taxon>Nepetoideae</taxon>
        <taxon>Mentheae</taxon>
        <taxon>Salviinae</taxon>
        <taxon>Salvia</taxon>
        <taxon>Salvia subgen. Calosphace</taxon>
        <taxon>core Calosphace</taxon>
    </lineage>
</organism>
<feature type="domain" description="PPM-type phosphatase" evidence="13">
    <location>
        <begin position="76"/>
        <end position="380"/>
    </location>
</feature>
<dbReference type="AlphaFoldDB" id="A0A8X8Z0L7"/>
<comment type="cofactor">
    <cofactor evidence="1">
        <name>Mn(2+)</name>
        <dbReference type="ChEBI" id="CHEBI:29035"/>
    </cofactor>
</comment>
<dbReference type="PROSITE" id="PS51746">
    <property type="entry name" value="PPM_2"/>
    <property type="match status" value="1"/>
</dbReference>
<comment type="catalytic activity">
    <reaction evidence="11">
        <text>O-phospho-L-threonyl-[protein] + H2O = L-threonyl-[protein] + phosphate</text>
        <dbReference type="Rhea" id="RHEA:47004"/>
        <dbReference type="Rhea" id="RHEA-COMP:11060"/>
        <dbReference type="Rhea" id="RHEA-COMP:11605"/>
        <dbReference type="ChEBI" id="CHEBI:15377"/>
        <dbReference type="ChEBI" id="CHEBI:30013"/>
        <dbReference type="ChEBI" id="CHEBI:43474"/>
        <dbReference type="ChEBI" id="CHEBI:61977"/>
        <dbReference type="EC" id="3.1.3.16"/>
    </reaction>
</comment>
<evidence type="ECO:0000256" key="7">
    <source>
        <dbReference type="ARBA" id="ARBA00022842"/>
    </source>
</evidence>
<dbReference type="FunFam" id="3.60.40.10:FF:000026">
    <property type="entry name" value="probable protein phosphatase 2C 52"/>
    <property type="match status" value="1"/>
</dbReference>
<name>A0A8X8Z0L7_SALSN</name>
<evidence type="ECO:0000256" key="11">
    <source>
        <dbReference type="ARBA" id="ARBA00048336"/>
    </source>
</evidence>
<keyword evidence="7" id="KW-0460">Magnesium</keyword>
<comment type="catalytic activity">
    <reaction evidence="10">
        <text>O-phospho-L-seryl-[protein] + H2O = L-seryl-[protein] + phosphate</text>
        <dbReference type="Rhea" id="RHEA:20629"/>
        <dbReference type="Rhea" id="RHEA-COMP:9863"/>
        <dbReference type="Rhea" id="RHEA-COMP:11604"/>
        <dbReference type="ChEBI" id="CHEBI:15377"/>
        <dbReference type="ChEBI" id="CHEBI:29999"/>
        <dbReference type="ChEBI" id="CHEBI:43474"/>
        <dbReference type="ChEBI" id="CHEBI:83421"/>
        <dbReference type="EC" id="3.1.3.16"/>
    </reaction>
</comment>
<evidence type="ECO:0000256" key="9">
    <source>
        <dbReference type="ARBA" id="ARBA00023211"/>
    </source>
</evidence>
<proteinExistence type="inferred from homology"/>
<evidence type="ECO:0000256" key="6">
    <source>
        <dbReference type="ARBA" id="ARBA00022801"/>
    </source>
</evidence>
<evidence type="ECO:0000313" key="15">
    <source>
        <dbReference type="Proteomes" id="UP000298416"/>
    </source>
</evidence>
<gene>
    <name evidence="14" type="ORF">SASPL_152135</name>
</gene>
<dbReference type="SUPFAM" id="SSF81606">
    <property type="entry name" value="PP2C-like"/>
    <property type="match status" value="1"/>
</dbReference>
<dbReference type="Gene3D" id="3.60.40.10">
    <property type="entry name" value="PPM-type phosphatase domain"/>
    <property type="match status" value="1"/>
</dbReference>
<dbReference type="EMBL" id="PNBA02000021">
    <property type="protein sequence ID" value="KAG6386954.1"/>
    <property type="molecule type" value="Genomic_DNA"/>
</dbReference>
<reference evidence="14" key="2">
    <citation type="submission" date="2020-08" db="EMBL/GenBank/DDBJ databases">
        <title>Plant Genome Project.</title>
        <authorList>
            <person name="Zhang R.-G."/>
        </authorList>
    </citation>
    <scope>NUCLEOTIDE SEQUENCE</scope>
    <source>
        <strain evidence="14">Huo1</strain>
        <tissue evidence="14">Leaf</tissue>
    </source>
</reference>
<dbReference type="SMART" id="SM00332">
    <property type="entry name" value="PP2Cc"/>
    <property type="match status" value="1"/>
</dbReference>
<reference evidence="14" key="1">
    <citation type="submission" date="2018-01" db="EMBL/GenBank/DDBJ databases">
        <authorList>
            <person name="Mao J.F."/>
        </authorList>
    </citation>
    <scope>NUCLEOTIDE SEQUENCE</scope>
    <source>
        <strain evidence="14">Huo1</strain>
        <tissue evidence="14">Leaf</tissue>
    </source>
</reference>
<evidence type="ECO:0000259" key="13">
    <source>
        <dbReference type="PROSITE" id="PS51746"/>
    </source>
</evidence>
<feature type="region of interest" description="Disordered" evidence="12">
    <location>
        <begin position="442"/>
        <end position="462"/>
    </location>
</feature>
<dbReference type="EC" id="3.1.3.16" evidence="4"/>
<dbReference type="GO" id="GO:0046872">
    <property type="term" value="F:metal ion binding"/>
    <property type="evidence" value="ECO:0007669"/>
    <property type="project" value="UniProtKB-KW"/>
</dbReference>
<evidence type="ECO:0000256" key="5">
    <source>
        <dbReference type="ARBA" id="ARBA00022723"/>
    </source>
</evidence>
<dbReference type="Proteomes" id="UP000298416">
    <property type="component" value="Unassembled WGS sequence"/>
</dbReference>
<keyword evidence="8" id="KW-0904">Protein phosphatase</keyword>
<evidence type="ECO:0000256" key="4">
    <source>
        <dbReference type="ARBA" id="ARBA00013081"/>
    </source>
</evidence>
<evidence type="ECO:0000256" key="3">
    <source>
        <dbReference type="ARBA" id="ARBA00006702"/>
    </source>
</evidence>
<sequence>MAALCSRWSVVSGSEIMGVCVSISSRSNGERISPSCLWIDMFQRKRSRRTFSDHGTTLQHLSTVPNRIITNGRSSSSCIFTQQGRKGINQDAMIVWEDFMAEDVTFCGVYDGHGPHGHMVARKVRDTLPLKLSSFMNSSESKKNGSSANCCNGNVKSDVVDPMKDAPVEEGVESLWGDAFLKAYKSMDKELRSHPNLDCFCSGSTAVSVIKQGQNLFIGNIGDSRAILGSKDSNDVMVAIQLTVDLKPDLPKEAERIKRCKGRVFALQDEPEVQRVWLPFDDAPGLAMARAFGDFCLKEYGVISVPEFSHRTLSDRDKFVVLASDGVWDVLSNEEVVEIVSSSPTRCSAARILVENAAREWKAKYPTSKMDDCAVICLFLDGKMDMESDYEEQGFSSATLQSNHSGNVVESDDGQHSEPCLQRNFTVRSSEDNEHYSRVPVVADNGENAGGSEDQNWSGLEGVTRVNSLVQLPRFSEEKTRP</sequence>
<evidence type="ECO:0000256" key="2">
    <source>
        <dbReference type="ARBA" id="ARBA00001946"/>
    </source>
</evidence>
<protein>
    <recommendedName>
        <fullName evidence="4">protein-serine/threonine phosphatase</fullName>
        <ecNumber evidence="4">3.1.3.16</ecNumber>
    </recommendedName>
</protein>
<dbReference type="PANTHER" id="PTHR47992">
    <property type="entry name" value="PROTEIN PHOSPHATASE"/>
    <property type="match status" value="1"/>
</dbReference>
<keyword evidence="5" id="KW-0479">Metal-binding</keyword>
<dbReference type="CDD" id="cd00143">
    <property type="entry name" value="PP2Cc"/>
    <property type="match status" value="1"/>
</dbReference>
<accession>A0A8X8Z0L7</accession>
<keyword evidence="9" id="KW-0464">Manganese</keyword>
<dbReference type="InterPro" id="IPR001932">
    <property type="entry name" value="PPM-type_phosphatase-like_dom"/>
</dbReference>
<evidence type="ECO:0000256" key="1">
    <source>
        <dbReference type="ARBA" id="ARBA00001936"/>
    </source>
</evidence>
<evidence type="ECO:0000256" key="8">
    <source>
        <dbReference type="ARBA" id="ARBA00022912"/>
    </source>
</evidence>
<comment type="cofactor">
    <cofactor evidence="2">
        <name>Mg(2+)</name>
        <dbReference type="ChEBI" id="CHEBI:18420"/>
    </cofactor>
</comment>
<evidence type="ECO:0000256" key="10">
    <source>
        <dbReference type="ARBA" id="ARBA00047761"/>
    </source>
</evidence>
<evidence type="ECO:0000256" key="12">
    <source>
        <dbReference type="SAM" id="MobiDB-lite"/>
    </source>
</evidence>
<dbReference type="Pfam" id="PF00481">
    <property type="entry name" value="PP2C"/>
    <property type="match status" value="1"/>
</dbReference>
<comment type="caution">
    <text evidence="14">The sequence shown here is derived from an EMBL/GenBank/DDBJ whole genome shotgun (WGS) entry which is preliminary data.</text>
</comment>
<dbReference type="GO" id="GO:0004722">
    <property type="term" value="F:protein serine/threonine phosphatase activity"/>
    <property type="evidence" value="ECO:0007669"/>
    <property type="project" value="UniProtKB-EC"/>
</dbReference>
<evidence type="ECO:0000313" key="14">
    <source>
        <dbReference type="EMBL" id="KAG6386954.1"/>
    </source>
</evidence>
<keyword evidence="15" id="KW-1185">Reference proteome</keyword>
<dbReference type="InterPro" id="IPR015655">
    <property type="entry name" value="PP2C"/>
</dbReference>